<reference evidence="2 3" key="1">
    <citation type="submission" date="2020-08" db="EMBL/GenBank/DDBJ databases">
        <title>A Genomic Blueprint of the Chicken Gut Microbiome.</title>
        <authorList>
            <person name="Gilroy R."/>
            <person name="Ravi A."/>
            <person name="Getino M."/>
            <person name="Pursley I."/>
            <person name="Horton D.L."/>
            <person name="Alikhan N.-F."/>
            <person name="Baker D."/>
            <person name="Gharbi K."/>
            <person name="Hall N."/>
            <person name="Watson M."/>
            <person name="Adriaenssens E.M."/>
            <person name="Foster-Nyarko E."/>
            <person name="Jarju S."/>
            <person name="Secka A."/>
            <person name="Antonio M."/>
            <person name="Oren A."/>
            <person name="Chaudhuri R."/>
            <person name="La Ragione R.M."/>
            <person name="Hildebrand F."/>
            <person name="Pallen M.J."/>
        </authorList>
    </citation>
    <scope>NUCLEOTIDE SEQUENCE [LARGE SCALE GENOMIC DNA]</scope>
    <source>
        <strain evidence="2 3">Sa2BUA9</strain>
    </source>
</reference>
<keyword evidence="1" id="KW-0472">Membrane</keyword>
<keyword evidence="1" id="KW-0812">Transmembrane</keyword>
<comment type="caution">
    <text evidence="2">The sequence shown here is derived from an EMBL/GenBank/DDBJ whole genome shotgun (WGS) entry which is preliminary data.</text>
</comment>
<feature type="transmembrane region" description="Helical" evidence="1">
    <location>
        <begin position="6"/>
        <end position="32"/>
    </location>
</feature>
<evidence type="ECO:0000313" key="2">
    <source>
        <dbReference type="EMBL" id="MBD7942542.1"/>
    </source>
</evidence>
<dbReference type="RefSeq" id="WP_191696320.1">
    <property type="nucleotide sequence ID" value="NZ_JACSQO010000001.1"/>
</dbReference>
<evidence type="ECO:0000313" key="3">
    <source>
        <dbReference type="Proteomes" id="UP000640786"/>
    </source>
</evidence>
<organism evidence="2 3">
    <name type="scientific">Psychrobacillus faecigallinarum</name>
    <dbReference type="NCBI Taxonomy" id="2762235"/>
    <lineage>
        <taxon>Bacteria</taxon>
        <taxon>Bacillati</taxon>
        <taxon>Bacillota</taxon>
        <taxon>Bacilli</taxon>
        <taxon>Bacillales</taxon>
        <taxon>Bacillaceae</taxon>
        <taxon>Psychrobacillus</taxon>
    </lineage>
</organism>
<gene>
    <name evidence="2" type="ORF">H9650_00265</name>
</gene>
<protein>
    <recommendedName>
        <fullName evidence="4">DUF4178 domain-containing protein</fullName>
    </recommendedName>
</protein>
<evidence type="ECO:0000256" key="1">
    <source>
        <dbReference type="SAM" id="Phobius"/>
    </source>
</evidence>
<evidence type="ECO:0008006" key="4">
    <source>
        <dbReference type="Google" id="ProtNLM"/>
    </source>
</evidence>
<dbReference type="Proteomes" id="UP000640786">
    <property type="component" value="Unassembled WGS sequence"/>
</dbReference>
<accession>A0ABR8R421</accession>
<keyword evidence="1" id="KW-1133">Transmembrane helix</keyword>
<dbReference type="EMBL" id="JACSQO010000001">
    <property type="protein sequence ID" value="MBD7942542.1"/>
    <property type="molecule type" value="Genomic_DNA"/>
</dbReference>
<proteinExistence type="predicted"/>
<keyword evidence="3" id="KW-1185">Reference proteome</keyword>
<name>A0ABR8R421_9BACI</name>
<sequence length="160" mass="18666">MKSHKLIILIMSVISIFLISIFLMFIYLLFFYDDSPDEYKKYDRGVTIEVNNMSNQTLPELNFLYTDDIEVGTIKDLKPGETIKLSGSSKEIKFSDVSLYLNYCINNGEKKVDSLAYMYYKKPYKVVVIINVIGIDKNGLLEYEWKGYNDWSKFGPEIMK</sequence>